<accession>A0ABW1YP83</accession>
<gene>
    <name evidence="7" type="ORF">ACFQBM_14900</name>
</gene>
<dbReference type="Gene3D" id="2.40.30.170">
    <property type="match status" value="1"/>
</dbReference>
<evidence type="ECO:0000313" key="8">
    <source>
        <dbReference type="Proteomes" id="UP001596425"/>
    </source>
</evidence>
<proteinExistence type="inferred from homology"/>
<evidence type="ECO:0000313" key="7">
    <source>
        <dbReference type="EMBL" id="MFC6634579.1"/>
    </source>
</evidence>
<reference evidence="8" key="1">
    <citation type="journal article" date="2019" name="Int. J. Syst. Evol. Microbiol.">
        <title>The Global Catalogue of Microorganisms (GCM) 10K type strain sequencing project: providing services to taxonomists for standard genome sequencing and annotation.</title>
        <authorList>
            <consortium name="The Broad Institute Genomics Platform"/>
            <consortium name="The Broad Institute Genome Sequencing Center for Infectious Disease"/>
            <person name="Wu L."/>
            <person name="Ma J."/>
        </authorList>
    </citation>
    <scope>NUCLEOTIDE SEQUENCE [LARGE SCALE GENOMIC DNA]</scope>
    <source>
        <strain evidence="8">CGMCC 1.13718</strain>
    </source>
</reference>
<keyword evidence="8" id="KW-1185">Reference proteome</keyword>
<protein>
    <submittedName>
        <fullName evidence="7">Efflux RND transporter periplasmic adaptor subunit</fullName>
    </submittedName>
</protein>
<evidence type="ECO:0000259" key="4">
    <source>
        <dbReference type="Pfam" id="PF25917"/>
    </source>
</evidence>
<dbReference type="Pfam" id="PF25917">
    <property type="entry name" value="BSH_RND"/>
    <property type="match status" value="1"/>
</dbReference>
<feature type="domain" description="Multidrug resistance protein MdtA-like barrel-sandwich hybrid" evidence="4">
    <location>
        <begin position="73"/>
        <end position="194"/>
    </location>
</feature>
<feature type="domain" description="Multidrug resistance protein MdtA-like C-terminal permuted SH3" evidence="6">
    <location>
        <begin position="285"/>
        <end position="348"/>
    </location>
</feature>
<organism evidence="7 8">
    <name type="scientific">Microbulbifer taiwanensis</name>
    <dbReference type="NCBI Taxonomy" id="986746"/>
    <lineage>
        <taxon>Bacteria</taxon>
        <taxon>Pseudomonadati</taxon>
        <taxon>Pseudomonadota</taxon>
        <taxon>Gammaproteobacteria</taxon>
        <taxon>Cellvibrionales</taxon>
        <taxon>Microbulbiferaceae</taxon>
        <taxon>Microbulbifer</taxon>
    </lineage>
</organism>
<dbReference type="NCBIfam" id="TIGR01730">
    <property type="entry name" value="RND_mfp"/>
    <property type="match status" value="1"/>
</dbReference>
<dbReference type="Proteomes" id="UP001596425">
    <property type="component" value="Unassembled WGS sequence"/>
</dbReference>
<evidence type="ECO:0000259" key="5">
    <source>
        <dbReference type="Pfam" id="PF25954"/>
    </source>
</evidence>
<evidence type="ECO:0000256" key="1">
    <source>
        <dbReference type="ARBA" id="ARBA00004196"/>
    </source>
</evidence>
<evidence type="ECO:0000256" key="3">
    <source>
        <dbReference type="ARBA" id="ARBA00022448"/>
    </source>
</evidence>
<dbReference type="InterPro" id="IPR006143">
    <property type="entry name" value="RND_pump_MFP"/>
</dbReference>
<dbReference type="InterPro" id="IPR058627">
    <property type="entry name" value="MdtA-like_C"/>
</dbReference>
<feature type="domain" description="CusB-like beta-barrel" evidence="5">
    <location>
        <begin position="204"/>
        <end position="278"/>
    </location>
</feature>
<evidence type="ECO:0000256" key="2">
    <source>
        <dbReference type="ARBA" id="ARBA00009477"/>
    </source>
</evidence>
<dbReference type="RefSeq" id="WP_319024610.1">
    <property type="nucleotide sequence ID" value="NZ_JACZFR010000060.1"/>
</dbReference>
<dbReference type="Gene3D" id="1.10.287.470">
    <property type="entry name" value="Helix hairpin bin"/>
    <property type="match status" value="1"/>
</dbReference>
<dbReference type="InterPro" id="IPR058625">
    <property type="entry name" value="MdtA-like_BSH"/>
</dbReference>
<dbReference type="InterPro" id="IPR058792">
    <property type="entry name" value="Beta-barrel_RND_2"/>
</dbReference>
<dbReference type="Gene3D" id="2.40.420.20">
    <property type="match status" value="1"/>
</dbReference>
<name>A0ABW1YP83_9GAMM</name>
<comment type="caution">
    <text evidence="7">The sequence shown here is derived from an EMBL/GenBank/DDBJ whole genome shotgun (WGS) entry which is preliminary data.</text>
</comment>
<dbReference type="Pfam" id="PF25967">
    <property type="entry name" value="RND-MFP_C"/>
    <property type="match status" value="1"/>
</dbReference>
<dbReference type="PANTHER" id="PTHR30469">
    <property type="entry name" value="MULTIDRUG RESISTANCE PROTEIN MDTA"/>
    <property type="match status" value="1"/>
</dbReference>
<evidence type="ECO:0000259" key="6">
    <source>
        <dbReference type="Pfam" id="PF25967"/>
    </source>
</evidence>
<dbReference type="Pfam" id="PF25954">
    <property type="entry name" value="Beta-barrel_RND_2"/>
    <property type="match status" value="1"/>
</dbReference>
<sequence>MSQLLNKRMLLMLFGCLLLFGGIFAFKYFGRVMMNRAFDTMPLPPATVTSAVAEVQTWQESLIAVGTMRAVNGVEITTEAQGVVSAIHFKSGQTVDRGQLLAELAAGPEKAQLQVLQAELRLARRNHDRIKALHARGVTTEADLDNTRSALEQVLASLEVQRATVDRRRISAPFSGVLGIRRIDLGQNVSPGEAVVSLQQLDPIYVDFSLPERHFASVALDLPVTLVTDAFPDNKYSGRITAIDPRVDSASRNFLAQATLKNPKKELGPGMYADVAVQIDAHRKVLVIPRTALLFAPYGNAVFVLQKGEEGDGFIASKRFVKTGEERGDLVEILQGLRAGEVVASSGLLKLRNEGAVIINNENQPPASADPHPENN</sequence>
<comment type="similarity">
    <text evidence="2">Belongs to the membrane fusion protein (MFP) (TC 8.A.1) family.</text>
</comment>
<dbReference type="Gene3D" id="2.40.50.100">
    <property type="match status" value="1"/>
</dbReference>
<keyword evidence="3" id="KW-0813">Transport</keyword>
<dbReference type="EMBL" id="JBHSVR010000001">
    <property type="protein sequence ID" value="MFC6634579.1"/>
    <property type="molecule type" value="Genomic_DNA"/>
</dbReference>
<dbReference type="SUPFAM" id="SSF111369">
    <property type="entry name" value="HlyD-like secretion proteins"/>
    <property type="match status" value="1"/>
</dbReference>
<comment type="subcellular location">
    <subcellularLocation>
        <location evidence="1">Cell envelope</location>
    </subcellularLocation>
</comment>
<dbReference type="PANTHER" id="PTHR30469:SF11">
    <property type="entry name" value="BLL4320 PROTEIN"/>
    <property type="match status" value="1"/>
</dbReference>